<name>A0A1H8HJT0_9ACTN</name>
<keyword evidence="3" id="KW-1185">Reference proteome</keyword>
<dbReference type="AlphaFoldDB" id="A0A1H8HJT0"/>
<dbReference type="RefSeq" id="WP_177227682.1">
    <property type="nucleotide sequence ID" value="NZ_FOBF01000029.1"/>
</dbReference>
<proteinExistence type="predicted"/>
<gene>
    <name evidence="2" type="ORF">SAMN05660976_07832</name>
</gene>
<feature type="transmembrane region" description="Helical" evidence="1">
    <location>
        <begin position="12"/>
        <end position="31"/>
    </location>
</feature>
<dbReference type="Proteomes" id="UP000198953">
    <property type="component" value="Unassembled WGS sequence"/>
</dbReference>
<protein>
    <recommendedName>
        <fullName evidence="4">Major Facilitator Superfamily protein</fullName>
    </recommendedName>
</protein>
<dbReference type="EMBL" id="FOBF01000029">
    <property type="protein sequence ID" value="SEN56379.1"/>
    <property type="molecule type" value="Genomic_DNA"/>
</dbReference>
<feature type="transmembrane region" description="Helical" evidence="1">
    <location>
        <begin position="43"/>
        <end position="65"/>
    </location>
</feature>
<dbReference type="InterPro" id="IPR036259">
    <property type="entry name" value="MFS_trans_sf"/>
</dbReference>
<dbReference type="STRING" id="46177.SAMN05660976_07832"/>
<dbReference type="Gene3D" id="1.20.1250.20">
    <property type="entry name" value="MFS general substrate transporter like domains"/>
    <property type="match status" value="1"/>
</dbReference>
<evidence type="ECO:0008006" key="4">
    <source>
        <dbReference type="Google" id="ProtNLM"/>
    </source>
</evidence>
<reference evidence="2 3" key="1">
    <citation type="submission" date="2016-10" db="EMBL/GenBank/DDBJ databases">
        <authorList>
            <person name="de Groot N.N."/>
        </authorList>
    </citation>
    <scope>NUCLEOTIDE SEQUENCE [LARGE SCALE GENOMIC DNA]</scope>
    <source>
        <strain evidence="2 3">DSM 43357</strain>
    </source>
</reference>
<sequence length="85" mass="8680">MNGRLEDPHDNFGGLVGAAMAASFSFVSPYLQHVLGTGPALTGIMFLPFALGVVAGSAPAVRLGYRLAPRTLLIAGGLLSRAGAR</sequence>
<keyword evidence="1" id="KW-1133">Transmembrane helix</keyword>
<organism evidence="2 3">
    <name type="scientific">Nonomuraea pusilla</name>
    <dbReference type="NCBI Taxonomy" id="46177"/>
    <lineage>
        <taxon>Bacteria</taxon>
        <taxon>Bacillati</taxon>
        <taxon>Actinomycetota</taxon>
        <taxon>Actinomycetes</taxon>
        <taxon>Streptosporangiales</taxon>
        <taxon>Streptosporangiaceae</taxon>
        <taxon>Nonomuraea</taxon>
    </lineage>
</organism>
<dbReference type="SUPFAM" id="SSF103473">
    <property type="entry name" value="MFS general substrate transporter"/>
    <property type="match status" value="1"/>
</dbReference>
<evidence type="ECO:0000313" key="2">
    <source>
        <dbReference type="EMBL" id="SEN56379.1"/>
    </source>
</evidence>
<keyword evidence="1" id="KW-0812">Transmembrane</keyword>
<accession>A0A1H8HJT0</accession>
<evidence type="ECO:0000256" key="1">
    <source>
        <dbReference type="SAM" id="Phobius"/>
    </source>
</evidence>
<evidence type="ECO:0000313" key="3">
    <source>
        <dbReference type="Proteomes" id="UP000198953"/>
    </source>
</evidence>
<keyword evidence="1" id="KW-0472">Membrane</keyword>